<reference evidence="2" key="1">
    <citation type="journal article" date="2014" name="Int. J. Syst. Evol. Microbiol.">
        <title>Complete genome sequence of Corynebacterium casei LMG S-19264T (=DSM 44701T), isolated from a smear-ripened cheese.</title>
        <authorList>
            <consortium name="US DOE Joint Genome Institute (JGI-PGF)"/>
            <person name="Walter F."/>
            <person name="Albersmeier A."/>
            <person name="Kalinowski J."/>
            <person name="Ruckert C."/>
        </authorList>
    </citation>
    <scope>NUCLEOTIDE SEQUENCE</scope>
    <source>
        <strain evidence="2">KCTC 32513</strain>
    </source>
</reference>
<feature type="domain" description="ABM" evidence="1">
    <location>
        <begin position="2"/>
        <end position="91"/>
    </location>
</feature>
<protein>
    <submittedName>
        <fullName evidence="2">Antibiotic biosynthesis monooxygenase</fullName>
    </submittedName>
</protein>
<dbReference type="InterPro" id="IPR050744">
    <property type="entry name" value="AI-2_Isomerase_LsrG"/>
</dbReference>
<sequence length="94" mass="10067">MIGVTARLPVQAGKEAEFEAVFGALAEKVNANEAGCHLYELYRTPGTPDYIVLERYADRAALDAHGKTDYFLAAQPALGGLLAGVPKIEVFESV</sequence>
<dbReference type="EMBL" id="BMZH01000002">
    <property type="protein sequence ID" value="GHA86736.1"/>
    <property type="molecule type" value="Genomic_DNA"/>
</dbReference>
<dbReference type="RefSeq" id="WP_189495540.1">
    <property type="nucleotide sequence ID" value="NZ_BMZH01000002.1"/>
</dbReference>
<dbReference type="SUPFAM" id="SSF54909">
    <property type="entry name" value="Dimeric alpha+beta barrel"/>
    <property type="match status" value="1"/>
</dbReference>
<dbReference type="GO" id="GO:0004497">
    <property type="term" value="F:monooxygenase activity"/>
    <property type="evidence" value="ECO:0007669"/>
    <property type="project" value="UniProtKB-KW"/>
</dbReference>
<comment type="caution">
    <text evidence="2">The sequence shown here is derived from an EMBL/GenBank/DDBJ whole genome shotgun (WGS) entry which is preliminary data.</text>
</comment>
<dbReference type="PANTHER" id="PTHR33336:SF15">
    <property type="entry name" value="ABM DOMAIN-CONTAINING PROTEIN"/>
    <property type="match status" value="1"/>
</dbReference>
<dbReference type="InterPro" id="IPR011008">
    <property type="entry name" value="Dimeric_a/b-barrel"/>
</dbReference>
<dbReference type="InterPro" id="IPR007138">
    <property type="entry name" value="ABM_dom"/>
</dbReference>
<reference evidence="2" key="2">
    <citation type="submission" date="2020-09" db="EMBL/GenBank/DDBJ databases">
        <authorList>
            <person name="Sun Q."/>
            <person name="Kim S."/>
        </authorList>
    </citation>
    <scope>NUCLEOTIDE SEQUENCE</scope>
    <source>
        <strain evidence="2">KCTC 32513</strain>
    </source>
</reference>
<evidence type="ECO:0000313" key="3">
    <source>
        <dbReference type="Proteomes" id="UP000634004"/>
    </source>
</evidence>
<keyword evidence="3" id="KW-1185">Reference proteome</keyword>
<dbReference type="PROSITE" id="PS51725">
    <property type="entry name" value="ABM"/>
    <property type="match status" value="1"/>
</dbReference>
<accession>A0A8J3CQM7</accession>
<evidence type="ECO:0000313" key="2">
    <source>
        <dbReference type="EMBL" id="GHA86736.1"/>
    </source>
</evidence>
<dbReference type="PANTHER" id="PTHR33336">
    <property type="entry name" value="QUINOL MONOOXYGENASE YGIN-RELATED"/>
    <property type="match status" value="1"/>
</dbReference>
<dbReference type="Pfam" id="PF03992">
    <property type="entry name" value="ABM"/>
    <property type="match status" value="1"/>
</dbReference>
<gene>
    <name evidence="2" type="ORF">GCM10009069_07450</name>
</gene>
<organism evidence="2 3">
    <name type="scientific">Algimonas arctica</name>
    <dbReference type="NCBI Taxonomy" id="1479486"/>
    <lineage>
        <taxon>Bacteria</taxon>
        <taxon>Pseudomonadati</taxon>
        <taxon>Pseudomonadota</taxon>
        <taxon>Alphaproteobacteria</taxon>
        <taxon>Maricaulales</taxon>
        <taxon>Robiginitomaculaceae</taxon>
        <taxon>Algimonas</taxon>
    </lineage>
</organism>
<dbReference type="Proteomes" id="UP000634004">
    <property type="component" value="Unassembled WGS sequence"/>
</dbReference>
<proteinExistence type="predicted"/>
<name>A0A8J3CQM7_9PROT</name>
<keyword evidence="2" id="KW-0503">Monooxygenase</keyword>
<dbReference type="Gene3D" id="3.30.70.100">
    <property type="match status" value="1"/>
</dbReference>
<evidence type="ECO:0000259" key="1">
    <source>
        <dbReference type="PROSITE" id="PS51725"/>
    </source>
</evidence>
<dbReference type="AlphaFoldDB" id="A0A8J3CQM7"/>
<keyword evidence="2" id="KW-0560">Oxidoreductase</keyword>